<comment type="caution">
    <text evidence="1">The sequence shown here is derived from an EMBL/GenBank/DDBJ whole genome shotgun (WGS) entry which is preliminary data.</text>
</comment>
<dbReference type="AlphaFoldDB" id="A0A9W7YAG6"/>
<evidence type="ECO:0000313" key="1">
    <source>
        <dbReference type="EMBL" id="KAJ1727478.1"/>
    </source>
</evidence>
<proteinExistence type="predicted"/>
<keyword evidence="2" id="KW-1185">Reference proteome</keyword>
<sequence length="175" mass="18996">MGSCCSRPEVDEGEVERTALLGEYAESVHESVVPDRFANLSPEEAARIKEEERLKDLEQRTTDALINISHHTTFAHGQTMAGSGHHSRDYTEVLRRFNEEIRVQLVTLSGVVVDPQEQPTTVDVAGILAGARIPDADTELLDDALAQISDIVSTPHMDPPPGDCIVSLSIPSSGL</sequence>
<dbReference type="Proteomes" id="UP001143981">
    <property type="component" value="Unassembled WGS sequence"/>
</dbReference>
<evidence type="ECO:0000313" key="2">
    <source>
        <dbReference type="Proteomes" id="UP001143981"/>
    </source>
</evidence>
<name>A0A9W7YAG6_9FUNG</name>
<organism evidence="1 2">
    <name type="scientific">Coemansia biformis</name>
    <dbReference type="NCBI Taxonomy" id="1286918"/>
    <lineage>
        <taxon>Eukaryota</taxon>
        <taxon>Fungi</taxon>
        <taxon>Fungi incertae sedis</taxon>
        <taxon>Zoopagomycota</taxon>
        <taxon>Kickxellomycotina</taxon>
        <taxon>Kickxellomycetes</taxon>
        <taxon>Kickxellales</taxon>
        <taxon>Kickxellaceae</taxon>
        <taxon>Coemansia</taxon>
    </lineage>
</organism>
<gene>
    <name evidence="1" type="ORF">LPJ61_004546</name>
</gene>
<reference evidence="1" key="1">
    <citation type="submission" date="2022-07" db="EMBL/GenBank/DDBJ databases">
        <title>Phylogenomic reconstructions and comparative analyses of Kickxellomycotina fungi.</title>
        <authorList>
            <person name="Reynolds N.K."/>
            <person name="Stajich J.E."/>
            <person name="Barry K."/>
            <person name="Grigoriev I.V."/>
            <person name="Crous P."/>
            <person name="Smith M.E."/>
        </authorList>
    </citation>
    <scope>NUCLEOTIDE SEQUENCE</scope>
    <source>
        <strain evidence="1">BCRC 34381</strain>
    </source>
</reference>
<dbReference type="EMBL" id="JANBOI010001086">
    <property type="protein sequence ID" value="KAJ1727478.1"/>
    <property type="molecule type" value="Genomic_DNA"/>
</dbReference>
<dbReference type="OrthoDB" id="5572080at2759"/>
<accession>A0A9W7YAG6</accession>
<protein>
    <submittedName>
        <fullName evidence="1">Uncharacterized protein</fullName>
    </submittedName>
</protein>